<dbReference type="SUPFAM" id="SSF56925">
    <property type="entry name" value="OMPA-like"/>
    <property type="match status" value="1"/>
</dbReference>
<dbReference type="Pfam" id="PF03922">
    <property type="entry name" value="OmpW"/>
    <property type="match status" value="1"/>
</dbReference>
<dbReference type="GO" id="GO:0019867">
    <property type="term" value="C:outer membrane"/>
    <property type="evidence" value="ECO:0007669"/>
    <property type="project" value="InterPro"/>
</dbReference>
<evidence type="ECO:0008006" key="4">
    <source>
        <dbReference type="Google" id="ProtNLM"/>
    </source>
</evidence>
<feature type="signal peptide" evidence="1">
    <location>
        <begin position="1"/>
        <end position="21"/>
    </location>
</feature>
<dbReference type="AlphaFoldDB" id="A0A348WRF0"/>
<gene>
    <name evidence="2" type="ORF">DCR58_10075</name>
</gene>
<dbReference type="PANTHER" id="PTHR36920">
    <property type="match status" value="1"/>
</dbReference>
<dbReference type="EMBL" id="DMUP01000248">
    <property type="protein sequence ID" value="HAR57112.1"/>
    <property type="molecule type" value="Genomic_DNA"/>
</dbReference>
<evidence type="ECO:0000313" key="2">
    <source>
        <dbReference type="EMBL" id="HAR57112.1"/>
    </source>
</evidence>
<dbReference type="STRING" id="314276.OS145_02695"/>
<dbReference type="InterPro" id="IPR011250">
    <property type="entry name" value="OMP/PagP_B-barrel"/>
</dbReference>
<dbReference type="Proteomes" id="UP000262878">
    <property type="component" value="Unassembled WGS sequence"/>
</dbReference>
<comment type="caution">
    <text evidence="2">The sequence shown here is derived from an EMBL/GenBank/DDBJ whole genome shotgun (WGS) entry which is preliminary data.</text>
</comment>
<evidence type="ECO:0000313" key="3">
    <source>
        <dbReference type="Proteomes" id="UP000262878"/>
    </source>
</evidence>
<dbReference type="Gene3D" id="2.40.160.20">
    <property type="match status" value="1"/>
</dbReference>
<dbReference type="InterPro" id="IPR005618">
    <property type="entry name" value="OMPW"/>
</dbReference>
<dbReference type="GO" id="GO:0055085">
    <property type="term" value="P:transmembrane transport"/>
    <property type="evidence" value="ECO:0007669"/>
    <property type="project" value="TreeGrafter"/>
</dbReference>
<feature type="chain" id="PRO_5017063017" description="OmpW family protein" evidence="1">
    <location>
        <begin position="22"/>
        <end position="232"/>
    </location>
</feature>
<name>A0A348WRF0_9GAMM</name>
<proteinExistence type="predicted"/>
<sequence>MKRLTSAVALATLFAASFAQAQDFSINVGAISVIPDDSSSSLNTVEQVAGLPANSTGVAVNTNTQLGLTFDYQWENGWGLELVAATPFAHDIYGSGTLSGLSIGKTKHLPPTLFVQYHWDTGVQGLEPFVGVGVNYTTFFDDQASSELTQTLQTLGVAGADDSVDLALSNSWGAAIQAGVNWKLSEQWGAQLMVSHIDIDTTASVRLNGSTIEQTDVAIDPYVAMIALRYTF</sequence>
<dbReference type="PANTHER" id="PTHR36920:SF1">
    <property type="entry name" value="OUTER MEMBRANE PROTEIN W"/>
    <property type="match status" value="1"/>
</dbReference>
<accession>A0A348WRF0</accession>
<organism evidence="2 3">
    <name type="scientific">Idiomarina baltica</name>
    <dbReference type="NCBI Taxonomy" id="190892"/>
    <lineage>
        <taxon>Bacteria</taxon>
        <taxon>Pseudomonadati</taxon>
        <taxon>Pseudomonadota</taxon>
        <taxon>Gammaproteobacteria</taxon>
        <taxon>Alteromonadales</taxon>
        <taxon>Idiomarinaceae</taxon>
        <taxon>Idiomarina</taxon>
    </lineage>
</organism>
<dbReference type="RefSeq" id="WP_272978309.1">
    <property type="nucleotide sequence ID" value="NZ_DAIRLQ010000018.1"/>
</dbReference>
<protein>
    <recommendedName>
        <fullName evidence="4">OmpW family protein</fullName>
    </recommendedName>
</protein>
<reference evidence="2 3" key="1">
    <citation type="journal article" date="2018" name="Nat. Biotechnol.">
        <title>A standardized bacterial taxonomy based on genome phylogeny substantially revises the tree of life.</title>
        <authorList>
            <person name="Parks D.H."/>
            <person name="Chuvochina M."/>
            <person name="Waite D.W."/>
            <person name="Rinke C."/>
            <person name="Skarshewski A."/>
            <person name="Chaumeil P.A."/>
            <person name="Hugenholtz P."/>
        </authorList>
    </citation>
    <scope>NUCLEOTIDE SEQUENCE [LARGE SCALE GENOMIC DNA]</scope>
    <source>
        <strain evidence="2">UBA9360</strain>
    </source>
</reference>
<evidence type="ECO:0000256" key="1">
    <source>
        <dbReference type="SAM" id="SignalP"/>
    </source>
</evidence>
<keyword evidence="1" id="KW-0732">Signal</keyword>